<evidence type="ECO:0000313" key="2">
    <source>
        <dbReference type="EMBL" id="KAF0558053.1"/>
    </source>
</evidence>
<dbReference type="AlphaFoldDB" id="A0A8H4B465"/>
<name>A0A8H4B465_GIGMA</name>
<gene>
    <name evidence="2" type="ORF">F8M41_011208</name>
</gene>
<comment type="caution">
    <text evidence="2">The sequence shown here is derived from an EMBL/GenBank/DDBJ whole genome shotgun (WGS) entry which is preliminary data.</text>
</comment>
<dbReference type="Proteomes" id="UP000439903">
    <property type="component" value="Unassembled WGS sequence"/>
</dbReference>
<proteinExistence type="predicted"/>
<feature type="region of interest" description="Disordered" evidence="1">
    <location>
        <begin position="1"/>
        <end position="34"/>
    </location>
</feature>
<keyword evidence="3" id="KW-1185">Reference proteome</keyword>
<feature type="compositionally biased region" description="Basic and acidic residues" evidence="1">
    <location>
        <begin position="11"/>
        <end position="20"/>
    </location>
</feature>
<reference evidence="2 3" key="1">
    <citation type="journal article" date="2019" name="Environ. Microbiol.">
        <title>At the nexus of three kingdoms: the genome of the mycorrhizal fungus Gigaspora margarita provides insights into plant, endobacterial and fungal interactions.</title>
        <authorList>
            <person name="Venice F."/>
            <person name="Ghignone S."/>
            <person name="Salvioli di Fossalunga A."/>
            <person name="Amselem J."/>
            <person name="Novero M."/>
            <person name="Xianan X."/>
            <person name="Sedzielewska Toro K."/>
            <person name="Morin E."/>
            <person name="Lipzen A."/>
            <person name="Grigoriev I.V."/>
            <person name="Henrissat B."/>
            <person name="Martin F.M."/>
            <person name="Bonfante P."/>
        </authorList>
    </citation>
    <scope>NUCLEOTIDE SEQUENCE [LARGE SCALE GENOMIC DNA]</scope>
    <source>
        <strain evidence="2 3">BEG34</strain>
    </source>
</reference>
<protein>
    <submittedName>
        <fullName evidence="2">Uncharacterized protein</fullName>
    </submittedName>
</protein>
<evidence type="ECO:0000313" key="3">
    <source>
        <dbReference type="Proteomes" id="UP000439903"/>
    </source>
</evidence>
<evidence type="ECO:0000256" key="1">
    <source>
        <dbReference type="SAM" id="MobiDB-lite"/>
    </source>
</evidence>
<organism evidence="2 3">
    <name type="scientific">Gigaspora margarita</name>
    <dbReference type="NCBI Taxonomy" id="4874"/>
    <lineage>
        <taxon>Eukaryota</taxon>
        <taxon>Fungi</taxon>
        <taxon>Fungi incertae sedis</taxon>
        <taxon>Mucoromycota</taxon>
        <taxon>Glomeromycotina</taxon>
        <taxon>Glomeromycetes</taxon>
        <taxon>Diversisporales</taxon>
        <taxon>Gigasporaceae</taxon>
        <taxon>Gigaspora</taxon>
    </lineage>
</organism>
<sequence length="154" mass="18512">MRHSEVCAYKHSKEWSKQQDQEQSQDLQKQGDDYTNIYPMGYQFEDEDIMNLVEQLRKTIFKTGNERPANQEEQKLNKAHKDKGHKEINKTLDTILPPKDEEKFRDLRERIKRLNQYFGYTQELKEDQIETILKEKYKINKSVERKAELSDSVN</sequence>
<feature type="region of interest" description="Disordered" evidence="1">
    <location>
        <begin position="65"/>
        <end position="87"/>
    </location>
</feature>
<accession>A0A8H4B465</accession>
<dbReference type="EMBL" id="WTPW01000024">
    <property type="protein sequence ID" value="KAF0558053.1"/>
    <property type="molecule type" value="Genomic_DNA"/>
</dbReference>